<keyword evidence="11 14" id="KW-0739">Sodium transport</keyword>
<comment type="caution">
    <text evidence="15">The sequence shown here is derived from an EMBL/GenBank/DDBJ whole genome shotgun (WGS) entry which is preliminary data.</text>
</comment>
<feature type="transmembrane region" description="Helical" evidence="14">
    <location>
        <begin position="276"/>
        <end position="303"/>
    </location>
</feature>
<evidence type="ECO:0000256" key="5">
    <source>
        <dbReference type="ARBA" id="ARBA00022692"/>
    </source>
</evidence>
<name>A0ABW2PT38_9BACL</name>
<dbReference type="Proteomes" id="UP001596505">
    <property type="component" value="Unassembled WGS sequence"/>
</dbReference>
<evidence type="ECO:0000256" key="9">
    <source>
        <dbReference type="ARBA" id="ARBA00023065"/>
    </source>
</evidence>
<protein>
    <recommendedName>
        <fullName evidence="14">Sodium/proline symporter</fullName>
    </recommendedName>
    <alternativeName>
        <fullName evidence="14">Proline permease</fullName>
    </alternativeName>
</protein>
<feature type="transmembrane region" description="Helical" evidence="14">
    <location>
        <begin position="429"/>
        <end position="448"/>
    </location>
</feature>
<comment type="similarity">
    <text evidence="2 13">Belongs to the sodium:solute symporter (SSF) (TC 2.A.21) family.</text>
</comment>
<keyword evidence="10 14" id="KW-0472">Membrane</keyword>
<dbReference type="PANTHER" id="PTHR48086">
    <property type="entry name" value="SODIUM/PROLINE SYMPORTER-RELATED"/>
    <property type="match status" value="1"/>
</dbReference>
<dbReference type="EMBL" id="JBHTCO010000002">
    <property type="protein sequence ID" value="MFC7391690.1"/>
    <property type="molecule type" value="Genomic_DNA"/>
</dbReference>
<evidence type="ECO:0000256" key="11">
    <source>
        <dbReference type="ARBA" id="ARBA00023201"/>
    </source>
</evidence>
<keyword evidence="4 14" id="KW-1003">Cell membrane</keyword>
<feature type="transmembrane region" description="Helical" evidence="14">
    <location>
        <begin position="454"/>
        <end position="475"/>
    </location>
</feature>
<comment type="subcellular location">
    <subcellularLocation>
        <location evidence="1 14">Cell membrane</location>
        <topology evidence="1 14">Multi-pass membrane protein</topology>
    </subcellularLocation>
</comment>
<dbReference type="Gene3D" id="1.20.1730.10">
    <property type="entry name" value="Sodium/glucose cotransporter"/>
    <property type="match status" value="1"/>
</dbReference>
<sequence>MINSGTYIIFIEVAIYLLFMLGIGVYFSKKDLDHGDYILGGNRLPGWALAFSERATGESAYMFLGAIGFIYVTGLSGIWILFGMFFGVIFSWLFLSEKFMNERKKYDVYTLSDYLAVKFPRHSHIIRWLSSIIIGVFFVFYISGQFAGTGKTLYSISGINVTWGTIILSVIIIAYSCMGGFMSVVWTDVVQSFLMVATFIVVPIVAFTEIHAHGLSISQSLTHMGHGGDSWIGGLSGIGLGILLFANFSWFFGWLGGQPQLSSRFMALRDKQEAKTAKVVAIAWTLIVYIGAFLVGIFGITLYKQGTLSDSELILPYMLSHLLPPWATGIFIASILAAIMSTASSQLMVITTSISEDIIHKSLGLKLSSKSLVKISRITVIVGGVLGLILALLSKSLIYTVVSFAWAGIGNTFSAAILLTFFWKRASGAGIVATIVTGFISAIVWASSPLEQIITSRASTFFIALIVGIIVSLLMPDKKAVKNEFITESENEINEQLG</sequence>
<evidence type="ECO:0000256" key="4">
    <source>
        <dbReference type="ARBA" id="ARBA00022475"/>
    </source>
</evidence>
<dbReference type="InterPro" id="IPR001734">
    <property type="entry name" value="Na/solute_symporter"/>
</dbReference>
<keyword evidence="9 14" id="KW-0406">Ion transport</keyword>
<keyword evidence="16" id="KW-1185">Reference proteome</keyword>
<reference evidence="16" key="1">
    <citation type="journal article" date="2019" name="Int. J. Syst. Evol. Microbiol.">
        <title>The Global Catalogue of Microorganisms (GCM) 10K type strain sequencing project: providing services to taxonomists for standard genome sequencing and annotation.</title>
        <authorList>
            <consortium name="The Broad Institute Genomics Platform"/>
            <consortium name="The Broad Institute Genome Sequencing Center for Infectious Disease"/>
            <person name="Wu L."/>
            <person name="Ma J."/>
        </authorList>
    </citation>
    <scope>NUCLEOTIDE SEQUENCE [LARGE SCALE GENOMIC DNA]</scope>
    <source>
        <strain evidence="16">CGMCC 1.16305</strain>
    </source>
</reference>
<dbReference type="CDD" id="cd11475">
    <property type="entry name" value="SLC5sbd_PutP"/>
    <property type="match status" value="1"/>
</dbReference>
<keyword evidence="6 14" id="KW-0769">Symport</keyword>
<evidence type="ECO:0000256" key="2">
    <source>
        <dbReference type="ARBA" id="ARBA00006434"/>
    </source>
</evidence>
<evidence type="ECO:0000256" key="14">
    <source>
        <dbReference type="RuleBase" id="RU366012"/>
    </source>
</evidence>
<feature type="transmembrane region" description="Helical" evidence="14">
    <location>
        <begin position="7"/>
        <end position="27"/>
    </location>
</feature>
<accession>A0ABW2PT38</accession>
<evidence type="ECO:0000256" key="1">
    <source>
        <dbReference type="ARBA" id="ARBA00004651"/>
    </source>
</evidence>
<dbReference type="InterPro" id="IPR011851">
    <property type="entry name" value="Na/Pro_symporter"/>
</dbReference>
<evidence type="ECO:0000256" key="8">
    <source>
        <dbReference type="ARBA" id="ARBA00023053"/>
    </source>
</evidence>
<feature type="transmembrane region" description="Helical" evidence="14">
    <location>
        <begin position="398"/>
        <end position="422"/>
    </location>
</feature>
<gene>
    <name evidence="15" type="ORF">ACFQRG_01610</name>
</gene>
<feature type="transmembrane region" description="Helical" evidence="14">
    <location>
        <begin position="62"/>
        <end position="95"/>
    </location>
</feature>
<dbReference type="RefSeq" id="WP_380962950.1">
    <property type="nucleotide sequence ID" value="NZ_JBHTCO010000002.1"/>
</dbReference>
<evidence type="ECO:0000256" key="13">
    <source>
        <dbReference type="RuleBase" id="RU362091"/>
    </source>
</evidence>
<keyword evidence="7 14" id="KW-1133">Transmembrane helix</keyword>
<evidence type="ECO:0000313" key="15">
    <source>
        <dbReference type="EMBL" id="MFC7391690.1"/>
    </source>
</evidence>
<organism evidence="15 16">
    <name type="scientific">Scopulibacillus cellulosilyticus</name>
    <dbReference type="NCBI Taxonomy" id="2665665"/>
    <lineage>
        <taxon>Bacteria</taxon>
        <taxon>Bacillati</taxon>
        <taxon>Bacillota</taxon>
        <taxon>Bacilli</taxon>
        <taxon>Bacillales</taxon>
        <taxon>Sporolactobacillaceae</taxon>
        <taxon>Scopulibacillus</taxon>
    </lineage>
</organism>
<evidence type="ECO:0000256" key="3">
    <source>
        <dbReference type="ARBA" id="ARBA00022448"/>
    </source>
</evidence>
<evidence type="ECO:0000313" key="16">
    <source>
        <dbReference type="Proteomes" id="UP001596505"/>
    </source>
</evidence>
<evidence type="ECO:0000256" key="12">
    <source>
        <dbReference type="ARBA" id="ARBA00033708"/>
    </source>
</evidence>
<feature type="transmembrane region" description="Helical" evidence="14">
    <location>
        <begin position="125"/>
        <end position="143"/>
    </location>
</feature>
<comment type="catalytic activity">
    <reaction evidence="12">
        <text>L-proline(in) + Na(+)(in) = L-proline(out) + Na(+)(out)</text>
        <dbReference type="Rhea" id="RHEA:28967"/>
        <dbReference type="ChEBI" id="CHEBI:29101"/>
        <dbReference type="ChEBI" id="CHEBI:60039"/>
    </reaction>
</comment>
<dbReference type="InterPro" id="IPR038377">
    <property type="entry name" value="Na/Glc_symporter_sf"/>
</dbReference>
<dbReference type="NCBIfam" id="TIGR00813">
    <property type="entry name" value="sss"/>
    <property type="match status" value="1"/>
</dbReference>
<dbReference type="PROSITE" id="PS50283">
    <property type="entry name" value="NA_SOLUT_SYMP_3"/>
    <property type="match status" value="1"/>
</dbReference>
<feature type="transmembrane region" description="Helical" evidence="14">
    <location>
        <begin position="193"/>
        <end position="212"/>
    </location>
</feature>
<comment type="function">
    <text evidence="14">Catalyzes the sodium-dependent uptake of extracellular L-proline.</text>
</comment>
<evidence type="ECO:0000256" key="6">
    <source>
        <dbReference type="ARBA" id="ARBA00022847"/>
    </source>
</evidence>
<dbReference type="InterPro" id="IPR050277">
    <property type="entry name" value="Sodium:Solute_Symporter"/>
</dbReference>
<feature type="transmembrane region" description="Helical" evidence="14">
    <location>
        <begin position="323"/>
        <end position="350"/>
    </location>
</feature>
<dbReference type="Pfam" id="PF00474">
    <property type="entry name" value="SSF"/>
    <property type="match status" value="1"/>
</dbReference>
<keyword evidence="5 14" id="KW-0812">Transmembrane</keyword>
<feature type="transmembrane region" description="Helical" evidence="14">
    <location>
        <begin position="163"/>
        <end position="186"/>
    </location>
</feature>
<feature type="transmembrane region" description="Helical" evidence="14">
    <location>
        <begin position="371"/>
        <end position="392"/>
    </location>
</feature>
<keyword evidence="14" id="KW-0029">Amino-acid transport</keyword>
<evidence type="ECO:0000256" key="10">
    <source>
        <dbReference type="ARBA" id="ARBA00023136"/>
    </source>
</evidence>
<feature type="transmembrane region" description="Helical" evidence="14">
    <location>
        <begin position="232"/>
        <end position="255"/>
    </location>
</feature>
<dbReference type="PANTHER" id="PTHR48086:SF3">
    <property type="entry name" value="SODIUM_PROLINE SYMPORTER"/>
    <property type="match status" value="1"/>
</dbReference>
<evidence type="ECO:0000256" key="7">
    <source>
        <dbReference type="ARBA" id="ARBA00022989"/>
    </source>
</evidence>
<keyword evidence="8 14" id="KW-0915">Sodium</keyword>
<keyword evidence="3 14" id="KW-0813">Transport</keyword>
<proteinExistence type="inferred from homology"/>